<dbReference type="AlphaFoldDB" id="A0A146KBP2"/>
<reference evidence="1" key="1">
    <citation type="submission" date="2015-07" db="EMBL/GenBank/DDBJ databases">
        <title>Adaptation to a free-living lifestyle via gene acquisitions in the diplomonad Trepomonas sp. PC1.</title>
        <authorList>
            <person name="Xu F."/>
            <person name="Jerlstrom-Hultqvist J."/>
            <person name="Kolisko M."/>
            <person name="Simpson A.G.B."/>
            <person name="Roger A.J."/>
            <person name="Svard S.G."/>
            <person name="Andersson J.O."/>
        </authorList>
    </citation>
    <scope>NUCLEOTIDE SEQUENCE</scope>
    <source>
        <strain evidence="1">PC1</strain>
    </source>
</reference>
<accession>A0A146KBP2</accession>
<dbReference type="EMBL" id="GDID01003807">
    <property type="protein sequence ID" value="JAP92799.1"/>
    <property type="molecule type" value="Transcribed_RNA"/>
</dbReference>
<feature type="non-terminal residue" evidence="1">
    <location>
        <position position="1"/>
    </location>
</feature>
<name>A0A146KBP2_9EUKA</name>
<sequence>ELTIRLRSSQGQKNIKVTKNTKLVDFLTSSGQFYDMAANKFATRIYHDPLYQNKVIKEKFSVNELITYIVKQNGQLFFVKLDEIQVTIHSSQSQTKEPTKDEIYQEMLHPLAVAKGCNHDLSIYCFKCLNQHEEKILAKYQISRQDWDEFLIQKKQKKDKQDLNTNVSTLATIKEETLLSQKLVYQEECQVKTLQINDSARKYLQNFIQETQFGRCFTFFLYGTVDEKLKVARCEYIAIEFHQVIQNQAVQPTEPVYAQMQIAQQNLLLNNFNLKRIGIGFVSDHIQLTRHHLFKALKEKLDLVMFVRLCNAADAGKVIKDEDLQRKFTTIGKEEWNLKVVSGEKNAICIESFHLNDQIKFLYKHDQMVDTNDGDIYWVKFKRGQIINEQFMNTVEAMLFCTAVGNVCIEMGSEAYSEFYYSDYVKLFMKHIDADIGLLENRSKMIGNAKDILTQAISKYAKIPQIFADPSFVMILYMIGFDVNGKDKLFLFNKVKQMLM</sequence>
<organism evidence="1">
    <name type="scientific">Trepomonas sp. PC1</name>
    <dbReference type="NCBI Taxonomy" id="1076344"/>
    <lineage>
        <taxon>Eukaryota</taxon>
        <taxon>Metamonada</taxon>
        <taxon>Diplomonadida</taxon>
        <taxon>Hexamitidae</taxon>
        <taxon>Hexamitinae</taxon>
        <taxon>Trepomonas</taxon>
    </lineage>
</organism>
<protein>
    <submittedName>
        <fullName evidence="1">Uncharacterized protein</fullName>
    </submittedName>
</protein>
<proteinExistence type="predicted"/>
<gene>
    <name evidence="1" type="ORF">TPC1_15140</name>
</gene>
<evidence type="ECO:0000313" key="1">
    <source>
        <dbReference type="EMBL" id="JAP92799.1"/>
    </source>
</evidence>